<dbReference type="GO" id="GO:0006643">
    <property type="term" value="P:membrane lipid metabolic process"/>
    <property type="evidence" value="ECO:0007669"/>
    <property type="project" value="TreeGrafter"/>
</dbReference>
<dbReference type="GO" id="GO:0050479">
    <property type="term" value="F:glyceryl-ether monooxygenase activity"/>
    <property type="evidence" value="ECO:0007669"/>
    <property type="project" value="TreeGrafter"/>
</dbReference>
<feature type="transmembrane region" description="Helical" evidence="8">
    <location>
        <begin position="80"/>
        <end position="98"/>
    </location>
</feature>
<reference evidence="10 11" key="1">
    <citation type="submission" date="2019-02" db="EMBL/GenBank/DDBJ databases">
        <title>Genomic Encyclopedia of Type Strains, Phase IV (KMG-IV): sequencing the most valuable type-strain genomes for metagenomic binning, comparative biology and taxonomic classification.</title>
        <authorList>
            <person name="Goeker M."/>
        </authorList>
    </citation>
    <scope>NUCLEOTIDE SEQUENCE [LARGE SCALE GENOMIC DNA]</scope>
    <source>
        <strain evidence="10 11">K24</strain>
    </source>
</reference>
<dbReference type="OrthoDB" id="9770329at2"/>
<feature type="transmembrane region" description="Helical" evidence="8">
    <location>
        <begin position="42"/>
        <end position="60"/>
    </location>
</feature>
<accession>A0A4Q7NCX2</accession>
<evidence type="ECO:0000256" key="2">
    <source>
        <dbReference type="ARBA" id="ARBA00022692"/>
    </source>
</evidence>
<dbReference type="InterPro" id="IPR051689">
    <property type="entry name" value="Sterol_desaturase/TMEM195"/>
</dbReference>
<dbReference type="Pfam" id="PF04116">
    <property type="entry name" value="FA_hydroxylase"/>
    <property type="match status" value="1"/>
</dbReference>
<comment type="subcellular location">
    <subcellularLocation>
        <location evidence="1">Endomembrane system</location>
        <topology evidence="1">Multi-pass membrane protein</topology>
    </subcellularLocation>
</comment>
<dbReference type="PANTHER" id="PTHR21624">
    <property type="entry name" value="STEROL DESATURASE-RELATED PROTEIN"/>
    <property type="match status" value="1"/>
</dbReference>
<evidence type="ECO:0000313" key="11">
    <source>
        <dbReference type="Proteomes" id="UP000292445"/>
    </source>
</evidence>
<proteinExistence type="predicted"/>
<dbReference type="Proteomes" id="UP000292445">
    <property type="component" value="Unassembled WGS sequence"/>
</dbReference>
<keyword evidence="6 8" id="KW-0472">Membrane</keyword>
<dbReference type="RefSeq" id="WP_130358510.1">
    <property type="nucleotide sequence ID" value="NZ_SGXC01000002.1"/>
</dbReference>
<dbReference type="EMBL" id="SGXC01000002">
    <property type="protein sequence ID" value="RZS80898.1"/>
    <property type="molecule type" value="Genomic_DNA"/>
</dbReference>
<feature type="transmembrane region" description="Helical" evidence="8">
    <location>
        <begin position="134"/>
        <end position="151"/>
    </location>
</feature>
<protein>
    <submittedName>
        <fullName evidence="10">Sterol desaturase/sphingolipid hydroxylase (Fatty acid hydroxylase superfamily)</fullName>
    </submittedName>
</protein>
<sequence>MSHLASLWTQLIAWVSTHLVEPAVVFLHIADTAGNPLEISEALLIALLQLFIIGFIFRPLETLAPAERWEERGLTRIDRLYTLLMLLGLFPLFSYLVLTPFANMLGGLGGEAEAGPAVSSGLKHWVPWFEDHPYLLFLVYYLVYDCVYYWMHRAQHAIPWWWALHSMHHSQRQMSCWTNDRGSYIDGVLQSFILATVGLAMGVEPSEFALLGLLSELVQNLSHTNVRFGFGRIGERVLVDPKFHRLHHMVRDPERPSLHNCNFGQVLPIWDILFGTALYGEKIRPTGVSDPMVDADNDRGLVGQQWQAARRFWGAVRRPAGWKLGEVSFGPDYAPIPSDEAEHLPARADTGPAGGAPAA</sequence>
<evidence type="ECO:0000256" key="5">
    <source>
        <dbReference type="ARBA" id="ARBA00023098"/>
    </source>
</evidence>
<evidence type="ECO:0000259" key="9">
    <source>
        <dbReference type="Pfam" id="PF04116"/>
    </source>
</evidence>
<evidence type="ECO:0000313" key="10">
    <source>
        <dbReference type="EMBL" id="RZS80898.1"/>
    </source>
</evidence>
<organism evidence="10 11">
    <name type="scientific">Pigmentiphaga kullae</name>
    <dbReference type="NCBI Taxonomy" id="151784"/>
    <lineage>
        <taxon>Bacteria</taxon>
        <taxon>Pseudomonadati</taxon>
        <taxon>Pseudomonadota</taxon>
        <taxon>Betaproteobacteria</taxon>
        <taxon>Burkholderiales</taxon>
        <taxon>Alcaligenaceae</taxon>
        <taxon>Pigmentiphaga</taxon>
    </lineage>
</organism>
<feature type="region of interest" description="Disordered" evidence="7">
    <location>
        <begin position="335"/>
        <end position="359"/>
    </location>
</feature>
<name>A0A4Q7NCX2_9BURK</name>
<evidence type="ECO:0000256" key="6">
    <source>
        <dbReference type="ARBA" id="ARBA00023136"/>
    </source>
</evidence>
<gene>
    <name evidence="10" type="ORF">EV675_3511</name>
</gene>
<evidence type="ECO:0000256" key="1">
    <source>
        <dbReference type="ARBA" id="ARBA00004127"/>
    </source>
</evidence>
<dbReference type="GO" id="GO:0016020">
    <property type="term" value="C:membrane"/>
    <property type="evidence" value="ECO:0007669"/>
    <property type="project" value="GOC"/>
</dbReference>
<dbReference type="GO" id="GO:0005506">
    <property type="term" value="F:iron ion binding"/>
    <property type="evidence" value="ECO:0007669"/>
    <property type="project" value="InterPro"/>
</dbReference>
<evidence type="ECO:0000256" key="8">
    <source>
        <dbReference type="SAM" id="Phobius"/>
    </source>
</evidence>
<keyword evidence="3 8" id="KW-1133">Transmembrane helix</keyword>
<keyword evidence="2 8" id="KW-0812">Transmembrane</keyword>
<keyword evidence="5" id="KW-0443">Lipid metabolism</keyword>
<dbReference type="AlphaFoldDB" id="A0A4Q7NCX2"/>
<feature type="domain" description="Fatty acid hydroxylase" evidence="9">
    <location>
        <begin position="137"/>
        <end position="276"/>
    </location>
</feature>
<evidence type="ECO:0000256" key="3">
    <source>
        <dbReference type="ARBA" id="ARBA00022989"/>
    </source>
</evidence>
<keyword evidence="11" id="KW-1185">Reference proteome</keyword>
<dbReference type="GO" id="GO:0008610">
    <property type="term" value="P:lipid biosynthetic process"/>
    <property type="evidence" value="ECO:0007669"/>
    <property type="project" value="InterPro"/>
</dbReference>
<evidence type="ECO:0000256" key="4">
    <source>
        <dbReference type="ARBA" id="ARBA00023002"/>
    </source>
</evidence>
<evidence type="ECO:0000256" key="7">
    <source>
        <dbReference type="SAM" id="MobiDB-lite"/>
    </source>
</evidence>
<dbReference type="GO" id="GO:0012505">
    <property type="term" value="C:endomembrane system"/>
    <property type="evidence" value="ECO:0007669"/>
    <property type="project" value="UniProtKB-SubCell"/>
</dbReference>
<keyword evidence="4" id="KW-0560">Oxidoreductase</keyword>
<comment type="caution">
    <text evidence="10">The sequence shown here is derived from an EMBL/GenBank/DDBJ whole genome shotgun (WGS) entry which is preliminary data.</text>
</comment>
<dbReference type="PANTHER" id="PTHR21624:SF1">
    <property type="entry name" value="ALKYLGLYCEROL MONOOXYGENASE"/>
    <property type="match status" value="1"/>
</dbReference>
<dbReference type="InterPro" id="IPR006694">
    <property type="entry name" value="Fatty_acid_hydroxylase"/>
</dbReference>
<feature type="compositionally biased region" description="Low complexity" evidence="7">
    <location>
        <begin position="347"/>
        <end position="359"/>
    </location>
</feature>